<reference evidence="6 7" key="1">
    <citation type="submission" date="2023-07" db="EMBL/GenBank/DDBJ databases">
        <title>Functional and genomic diversity of the sorghum phyllosphere microbiome.</title>
        <authorList>
            <person name="Shade A."/>
        </authorList>
    </citation>
    <scope>NUCLEOTIDE SEQUENCE [LARGE SCALE GENOMIC DNA]</scope>
    <source>
        <strain evidence="6 7">SORGH_AS_1207</strain>
    </source>
</reference>
<dbReference type="EMBL" id="JAUTBF010000001">
    <property type="protein sequence ID" value="MDQ1124211.1"/>
    <property type="molecule type" value="Genomic_DNA"/>
</dbReference>
<dbReference type="SMART" id="SM00895">
    <property type="entry name" value="FCD"/>
    <property type="match status" value="1"/>
</dbReference>
<dbReference type="InterPro" id="IPR036388">
    <property type="entry name" value="WH-like_DNA-bd_sf"/>
</dbReference>
<evidence type="ECO:0000256" key="3">
    <source>
        <dbReference type="ARBA" id="ARBA00023163"/>
    </source>
</evidence>
<evidence type="ECO:0000256" key="2">
    <source>
        <dbReference type="ARBA" id="ARBA00023125"/>
    </source>
</evidence>
<dbReference type="InterPro" id="IPR011711">
    <property type="entry name" value="GntR_C"/>
</dbReference>
<feature type="coiled-coil region" evidence="4">
    <location>
        <begin position="171"/>
        <end position="198"/>
    </location>
</feature>
<accession>A0ABU0TX14</accession>
<dbReference type="PROSITE" id="PS50949">
    <property type="entry name" value="HTH_GNTR"/>
    <property type="match status" value="1"/>
</dbReference>
<dbReference type="RefSeq" id="WP_307484927.1">
    <property type="nucleotide sequence ID" value="NZ_JAUTBF010000001.1"/>
</dbReference>
<dbReference type="Pfam" id="PF00392">
    <property type="entry name" value="GntR"/>
    <property type="match status" value="1"/>
</dbReference>
<protein>
    <submittedName>
        <fullName evidence="6">DNA-binding GntR family transcriptional regulator</fullName>
    </submittedName>
</protein>
<name>A0ABU0TX14_MICTR</name>
<dbReference type="SUPFAM" id="SSF48008">
    <property type="entry name" value="GntR ligand-binding domain-like"/>
    <property type="match status" value="1"/>
</dbReference>
<evidence type="ECO:0000256" key="4">
    <source>
        <dbReference type="SAM" id="Coils"/>
    </source>
</evidence>
<dbReference type="PANTHER" id="PTHR43537:SF5">
    <property type="entry name" value="UXU OPERON TRANSCRIPTIONAL REGULATOR"/>
    <property type="match status" value="1"/>
</dbReference>
<feature type="domain" description="HTH gntR-type" evidence="5">
    <location>
        <begin position="20"/>
        <end position="87"/>
    </location>
</feature>
<gene>
    <name evidence="6" type="ORF">QE412_002784</name>
</gene>
<dbReference type="InterPro" id="IPR008920">
    <property type="entry name" value="TF_FadR/GntR_C"/>
</dbReference>
<evidence type="ECO:0000259" key="5">
    <source>
        <dbReference type="PROSITE" id="PS50949"/>
    </source>
</evidence>
<evidence type="ECO:0000313" key="7">
    <source>
        <dbReference type="Proteomes" id="UP001226691"/>
    </source>
</evidence>
<dbReference type="InterPro" id="IPR000524">
    <property type="entry name" value="Tscrpt_reg_HTH_GntR"/>
</dbReference>
<keyword evidence="3" id="KW-0804">Transcription</keyword>
<dbReference type="Gene3D" id="1.10.10.10">
    <property type="entry name" value="Winged helix-like DNA-binding domain superfamily/Winged helix DNA-binding domain"/>
    <property type="match status" value="1"/>
</dbReference>
<keyword evidence="7" id="KW-1185">Reference proteome</keyword>
<evidence type="ECO:0000256" key="1">
    <source>
        <dbReference type="ARBA" id="ARBA00023015"/>
    </source>
</evidence>
<dbReference type="GO" id="GO:0003677">
    <property type="term" value="F:DNA binding"/>
    <property type="evidence" value="ECO:0007669"/>
    <property type="project" value="UniProtKB-KW"/>
</dbReference>
<dbReference type="SMART" id="SM00345">
    <property type="entry name" value="HTH_GNTR"/>
    <property type="match status" value="1"/>
</dbReference>
<dbReference type="Proteomes" id="UP001226691">
    <property type="component" value="Unassembled WGS sequence"/>
</dbReference>
<keyword evidence="1" id="KW-0805">Transcription regulation</keyword>
<sequence>MQRTARGRGRREGGLIDGPESVTAIATAELCDRIIDGRLAMGAHVTEHALAAEIGVGRQSLREALRALESRRAIVHVPRAGSRVVQLTLQDAFQVTTVREQLEALAVQQGVPANGERFERLRTAMDAMERNARAGDETRAPHDGLQFHTALVNLAGNDHLNAAYAAIALPVAILMRLNRQAQAEAESLLERAARHRRVVDLVAEGHPDAVLAELRAHHTAAYLLGDHLSAHDASDDALAWAGRLGRVDRGSSPDGSAP</sequence>
<dbReference type="InterPro" id="IPR036390">
    <property type="entry name" value="WH_DNA-bd_sf"/>
</dbReference>
<keyword evidence="2 6" id="KW-0238">DNA-binding</keyword>
<dbReference type="Gene3D" id="1.20.120.530">
    <property type="entry name" value="GntR ligand-binding domain-like"/>
    <property type="match status" value="1"/>
</dbReference>
<keyword evidence="4" id="KW-0175">Coiled coil</keyword>
<dbReference type="PANTHER" id="PTHR43537">
    <property type="entry name" value="TRANSCRIPTIONAL REGULATOR, GNTR FAMILY"/>
    <property type="match status" value="1"/>
</dbReference>
<evidence type="ECO:0000313" key="6">
    <source>
        <dbReference type="EMBL" id="MDQ1124211.1"/>
    </source>
</evidence>
<proteinExistence type="predicted"/>
<dbReference type="Pfam" id="PF07729">
    <property type="entry name" value="FCD"/>
    <property type="match status" value="1"/>
</dbReference>
<dbReference type="SUPFAM" id="SSF46785">
    <property type="entry name" value="Winged helix' DNA-binding domain"/>
    <property type="match status" value="1"/>
</dbReference>
<organism evidence="6 7">
    <name type="scientific">Microbacterium trichothecenolyticum</name>
    <name type="common">Aureobacterium trichothecenolyticum</name>
    <dbReference type="NCBI Taxonomy" id="69370"/>
    <lineage>
        <taxon>Bacteria</taxon>
        <taxon>Bacillati</taxon>
        <taxon>Actinomycetota</taxon>
        <taxon>Actinomycetes</taxon>
        <taxon>Micrococcales</taxon>
        <taxon>Microbacteriaceae</taxon>
        <taxon>Microbacterium</taxon>
    </lineage>
</organism>
<comment type="caution">
    <text evidence="6">The sequence shown here is derived from an EMBL/GenBank/DDBJ whole genome shotgun (WGS) entry which is preliminary data.</text>
</comment>